<sequence>MDNPLSNSSQSPTRSNSDSSASPTDNPRHYVFRVGSYYLTIPGVNDNPEDGEKGFGVSELPPDQQKITNRDYNELNKSRATSQRHLVNIEESLGRLETYAQSRGAEDAVRSIQQDFCDQSRRYTELMKAKLDSKSISNADPLAPTSASFRAHTDWGYCMGLKYSYDSDALKCIERAQGEANSLFMAQQKESAATARIIETVGKAVRARPKNPEG</sequence>
<keyword evidence="3" id="KW-1185">Reference proteome</keyword>
<reference evidence="2" key="1">
    <citation type="submission" date="2016-06" db="EMBL/GenBank/DDBJ databases">
        <authorList>
            <person name="Cuomo C."/>
            <person name="Litvintseva A."/>
            <person name="Heitman J."/>
            <person name="Chen Y."/>
            <person name="Sun S."/>
            <person name="Springer D."/>
            <person name="Dromer F."/>
            <person name="Young S."/>
            <person name="Zeng Q."/>
            <person name="Chapman S."/>
            <person name="Gujja S."/>
            <person name="Saif S."/>
            <person name="Birren B."/>
        </authorList>
    </citation>
    <scope>NUCLEOTIDE SEQUENCE</scope>
    <source>
        <strain evidence="2">CBS 7841</strain>
    </source>
</reference>
<organism evidence="2 3">
    <name type="scientific">Cryptococcus depauperatus CBS 7841</name>
    <dbReference type="NCBI Taxonomy" id="1295531"/>
    <lineage>
        <taxon>Eukaryota</taxon>
        <taxon>Fungi</taxon>
        <taxon>Dikarya</taxon>
        <taxon>Basidiomycota</taxon>
        <taxon>Agaricomycotina</taxon>
        <taxon>Tremellomycetes</taxon>
        <taxon>Tremellales</taxon>
        <taxon>Cryptococcaceae</taxon>
        <taxon>Cryptococcus</taxon>
    </lineage>
</organism>
<reference evidence="2" key="3">
    <citation type="submission" date="2024-01" db="EMBL/GenBank/DDBJ databases">
        <authorList>
            <person name="Coelho M.A."/>
            <person name="David-Palma M."/>
            <person name="Shea T."/>
            <person name="Sun S."/>
            <person name="Cuomo C.A."/>
            <person name="Heitman J."/>
        </authorList>
    </citation>
    <scope>NUCLEOTIDE SEQUENCE</scope>
    <source>
        <strain evidence="2">CBS 7841</strain>
    </source>
</reference>
<dbReference type="RefSeq" id="XP_066071898.1">
    <property type="nucleotide sequence ID" value="XM_066215801.1"/>
</dbReference>
<name>A0A1E3ILF9_9TREE</name>
<protein>
    <submittedName>
        <fullName evidence="2">Uncharacterized protein</fullName>
    </submittedName>
</protein>
<dbReference type="VEuPathDB" id="FungiDB:L203_02544"/>
<dbReference type="AlphaFoldDB" id="A0A1E3ILF9"/>
<evidence type="ECO:0000313" key="2">
    <source>
        <dbReference type="EMBL" id="WVN91198.1"/>
    </source>
</evidence>
<dbReference type="GeneID" id="91090663"/>
<proteinExistence type="predicted"/>
<dbReference type="KEGG" id="cdep:91090663"/>
<dbReference type="Proteomes" id="UP000094043">
    <property type="component" value="Chromosome 8"/>
</dbReference>
<dbReference type="EMBL" id="CP143791">
    <property type="protein sequence ID" value="WVN91198.1"/>
    <property type="molecule type" value="Genomic_DNA"/>
</dbReference>
<feature type="region of interest" description="Disordered" evidence="1">
    <location>
        <begin position="1"/>
        <end position="29"/>
    </location>
</feature>
<reference evidence="2" key="2">
    <citation type="journal article" date="2022" name="Elife">
        <title>Obligate sexual reproduction of a homothallic fungus closely related to the Cryptococcus pathogenic species complex.</title>
        <authorList>
            <person name="Passer A.R."/>
            <person name="Clancey S.A."/>
            <person name="Shea T."/>
            <person name="David-Palma M."/>
            <person name="Averette A.F."/>
            <person name="Boekhout T."/>
            <person name="Porcel B.M."/>
            <person name="Nowrousian M."/>
            <person name="Cuomo C.A."/>
            <person name="Sun S."/>
            <person name="Heitman J."/>
            <person name="Coelho M.A."/>
        </authorList>
    </citation>
    <scope>NUCLEOTIDE SEQUENCE</scope>
    <source>
        <strain evidence="2">CBS 7841</strain>
    </source>
</reference>
<feature type="region of interest" description="Disordered" evidence="1">
    <location>
        <begin position="43"/>
        <end position="68"/>
    </location>
</feature>
<accession>A0A1E3ILF9</accession>
<evidence type="ECO:0000313" key="3">
    <source>
        <dbReference type="Proteomes" id="UP000094043"/>
    </source>
</evidence>
<gene>
    <name evidence="2" type="ORF">L203_106455</name>
</gene>
<evidence type="ECO:0000256" key="1">
    <source>
        <dbReference type="SAM" id="MobiDB-lite"/>
    </source>
</evidence>
<feature type="compositionally biased region" description="Low complexity" evidence="1">
    <location>
        <begin position="1"/>
        <end position="20"/>
    </location>
</feature>